<dbReference type="InParanoid" id="A0A0G4FPJ7"/>
<accession>A0A0G4FPJ7</accession>
<evidence type="ECO:0000256" key="1">
    <source>
        <dbReference type="SAM" id="Phobius"/>
    </source>
</evidence>
<feature type="transmembrane region" description="Helical" evidence="1">
    <location>
        <begin position="44"/>
        <end position="64"/>
    </location>
</feature>
<sequence>MSFSNAYGDHEEQDFCQIGFSQRNLVHWHPGAVILDRVLGNVQAQAFTGAYAFLMLALILMLAVRDGLPPFIWFLLAYLIRFAFDMTITSSLFYLSSLGHCDDAKGALASILPFYAMAG</sequence>
<organism evidence="2 3">
    <name type="scientific">Vitrella brassicaformis (strain CCMP3155)</name>
    <dbReference type="NCBI Taxonomy" id="1169540"/>
    <lineage>
        <taxon>Eukaryota</taxon>
        <taxon>Sar</taxon>
        <taxon>Alveolata</taxon>
        <taxon>Colpodellida</taxon>
        <taxon>Vitrellaceae</taxon>
        <taxon>Vitrella</taxon>
    </lineage>
</organism>
<name>A0A0G4FPJ7_VITBC</name>
<keyword evidence="1" id="KW-0472">Membrane</keyword>
<keyword evidence="3" id="KW-1185">Reference proteome</keyword>
<dbReference type="Proteomes" id="UP000041254">
    <property type="component" value="Unassembled WGS sequence"/>
</dbReference>
<reference evidence="2 3" key="1">
    <citation type="submission" date="2014-11" db="EMBL/GenBank/DDBJ databases">
        <authorList>
            <person name="Zhu J."/>
            <person name="Qi W."/>
            <person name="Song R."/>
        </authorList>
    </citation>
    <scope>NUCLEOTIDE SEQUENCE [LARGE SCALE GENOMIC DNA]</scope>
</reference>
<evidence type="ECO:0000313" key="2">
    <source>
        <dbReference type="EMBL" id="CEM16304.1"/>
    </source>
</evidence>
<proteinExistence type="predicted"/>
<dbReference type="VEuPathDB" id="CryptoDB:Vbra_693"/>
<gene>
    <name evidence="2" type="ORF">Vbra_693</name>
</gene>
<keyword evidence="1" id="KW-0812">Transmembrane</keyword>
<evidence type="ECO:0000313" key="3">
    <source>
        <dbReference type="Proteomes" id="UP000041254"/>
    </source>
</evidence>
<dbReference type="AlphaFoldDB" id="A0A0G4FPJ7"/>
<feature type="transmembrane region" description="Helical" evidence="1">
    <location>
        <begin position="71"/>
        <end position="95"/>
    </location>
</feature>
<keyword evidence="1" id="KW-1133">Transmembrane helix</keyword>
<protein>
    <submittedName>
        <fullName evidence="2">Uncharacterized protein</fullName>
    </submittedName>
</protein>
<dbReference type="EMBL" id="CDMY01000477">
    <property type="protein sequence ID" value="CEM16304.1"/>
    <property type="molecule type" value="Genomic_DNA"/>
</dbReference>